<organism evidence="1 2">
    <name type="scientific">Zalaria obscura</name>
    <dbReference type="NCBI Taxonomy" id="2024903"/>
    <lineage>
        <taxon>Eukaryota</taxon>
        <taxon>Fungi</taxon>
        <taxon>Dikarya</taxon>
        <taxon>Ascomycota</taxon>
        <taxon>Pezizomycotina</taxon>
        <taxon>Dothideomycetes</taxon>
        <taxon>Dothideomycetidae</taxon>
        <taxon>Dothideales</taxon>
        <taxon>Zalariaceae</taxon>
        <taxon>Zalaria</taxon>
    </lineage>
</organism>
<comment type="caution">
    <text evidence="1">The sequence shown here is derived from an EMBL/GenBank/DDBJ whole genome shotgun (WGS) entry which is preliminary data.</text>
</comment>
<accession>A0ACC3SLG4</accession>
<dbReference type="EMBL" id="JAMKPW020000004">
    <property type="protein sequence ID" value="KAK8219153.1"/>
    <property type="molecule type" value="Genomic_DNA"/>
</dbReference>
<gene>
    <name evidence="1" type="ORF">M8818_000884</name>
</gene>
<reference evidence="1" key="1">
    <citation type="submission" date="2024-02" db="EMBL/GenBank/DDBJ databases">
        <title>Metagenome Assembled Genome of Zalaria obscura JY119.</title>
        <authorList>
            <person name="Vighnesh L."/>
            <person name="Jagadeeshwari U."/>
            <person name="Venkata Ramana C."/>
            <person name="Sasikala C."/>
        </authorList>
    </citation>
    <scope>NUCLEOTIDE SEQUENCE</scope>
    <source>
        <strain evidence="1">JY119</strain>
    </source>
</reference>
<dbReference type="Proteomes" id="UP001320706">
    <property type="component" value="Unassembled WGS sequence"/>
</dbReference>
<evidence type="ECO:0000313" key="1">
    <source>
        <dbReference type="EMBL" id="KAK8219153.1"/>
    </source>
</evidence>
<keyword evidence="2" id="KW-1185">Reference proteome</keyword>
<sequence length="1156" mass="129136">MTMAGLSTHSPSDSADTGADAQQALRLRTPVERPASSASDLLGLFQAHASPSSRSTMSSEARDPTRRWSLNGGQLGEEIDTPVVSPSPSTYKIGSYTTPPRTATWDNESTDELHAPTPLFGVKSATKTPQKLLLKSDAHLTGASLAVKPLTARSRIRHDIAANTKVSRDAFILRHRDHFLPLLPEHNYIVKLHSQGEVQQPVPYRLLEKQPQNVRAVMKPYQLEGLSFLIDMYENGMSAILGDEMGLGKTLQTLSLFQYLEENHPSPPGEPRPYLVVCPLSVLSSWAAEARKWTPNLKVLRFHGAKSERDQLKLVAHGKLDRAGNDLRLNDSPFDVMVTTYETFVSEQGWFKKALVWRYCVLDEGHKIKNEKSNVSHALQGLAAEFRLLLTGTPLQNNLHEMWALLHWLFPDIFTAKTADNFKDAFNLTAGKVSLGFIDHARRLLELVMLRRLKQNPGVNLGLPPKEEILLFVPLTPMQRFWYTRLLTRMGDPMLDELFKDSRSKEQQVLAEDTETGSKVTELEQAANPPEEWSESRRIMHKAVLNEQADSKKTTAWQKLMNLIMQLRKVCTHPYILQPACPDPYKLGEHVVKASGKFMVLDKLVQELVIRQGKKILIFSCFTGTLDLCEDLLTLKGGNTIQSTFRYHRLDGATGRAKRNLAIRMFNDQSSEFKVMLISTRAGGLGINLASASDVVFMDEDWNPQITLQAEARAHRIGQTNPVTVYKLCTQGTVTESMQNIYTPTPSGPASENRKGGSPSPNIADEGDGSHLGTSQLISIVRRGATTLTHPELDITDMLRWDWKPTVEECKDHTLAHDMTDTATSQTSQTSHIDEEAWLSKMERVETAVLNGVKYQREADMTSEAQSQYLDRKDRRIGKNTTVMMDGFAISKESLNCDDWEAVPTLAGKDPRLADTKREKAPPITHQEHCQVCFEGGSLVCCSSCPRSYHSNCLTPHFQAKALGKVGFHCPQHSCTDCGKNTTDAGGLIYRCRWCERGYCEDCLDWDTVRLVGETLKEYEMLGFEGKPTAWYIECPRCVEQWVDDKATEEMIESEKESIDGRYVKYVKGVEEQEDMGQTQQAHAQTADSQISHGQVPVPTNRPYEASCPTALSTVADLLSEATTQDSSGVPTPVTVVESPMKKRKLGSHDALSAWD</sequence>
<evidence type="ECO:0000313" key="2">
    <source>
        <dbReference type="Proteomes" id="UP001320706"/>
    </source>
</evidence>
<proteinExistence type="predicted"/>
<name>A0ACC3SLG4_9PEZI</name>
<protein>
    <submittedName>
        <fullName evidence="1">Uncharacterized protein</fullName>
    </submittedName>
</protein>